<proteinExistence type="inferred from homology"/>
<gene>
    <name evidence="11" type="primary">aroC</name>
    <name evidence="13" type="ordered locus">Slip_0398</name>
</gene>
<dbReference type="PROSITE" id="PS00787">
    <property type="entry name" value="CHORISMATE_SYNTHASE_1"/>
    <property type="match status" value="1"/>
</dbReference>
<dbReference type="GO" id="GO:0009423">
    <property type="term" value="P:chorismate biosynthetic process"/>
    <property type="evidence" value="ECO:0007669"/>
    <property type="project" value="UniProtKB-UniRule"/>
</dbReference>
<dbReference type="PIRSF" id="PIRSF001456">
    <property type="entry name" value="Chorismate_synth"/>
    <property type="match status" value="1"/>
</dbReference>
<feature type="binding site" evidence="11">
    <location>
        <position position="337"/>
    </location>
    <ligand>
        <name>FMN</name>
        <dbReference type="ChEBI" id="CHEBI:58210"/>
    </ligand>
</feature>
<dbReference type="AlphaFoldDB" id="D7CKE7"/>
<evidence type="ECO:0000256" key="10">
    <source>
        <dbReference type="ARBA" id="ARBA00023239"/>
    </source>
</evidence>
<dbReference type="PROSITE" id="PS00788">
    <property type="entry name" value="CHORISMATE_SYNTHASE_2"/>
    <property type="match status" value="1"/>
</dbReference>
<dbReference type="GO" id="GO:0009073">
    <property type="term" value="P:aromatic amino acid family biosynthetic process"/>
    <property type="evidence" value="ECO:0007669"/>
    <property type="project" value="UniProtKB-KW"/>
</dbReference>
<evidence type="ECO:0000256" key="11">
    <source>
        <dbReference type="HAMAP-Rule" id="MF_00300"/>
    </source>
</evidence>
<dbReference type="Proteomes" id="UP000000378">
    <property type="component" value="Chromosome"/>
</dbReference>
<comment type="caution">
    <text evidence="11">Lacks conserved residue(s) required for the propagation of feature annotation.</text>
</comment>
<keyword evidence="8 11" id="KW-0521">NADP</keyword>
<dbReference type="EMBL" id="CP002048">
    <property type="protein sequence ID" value="ADI01182.1"/>
    <property type="molecule type" value="Genomic_DNA"/>
</dbReference>
<evidence type="ECO:0000313" key="14">
    <source>
        <dbReference type="Proteomes" id="UP000000378"/>
    </source>
</evidence>
<dbReference type="EC" id="4.2.3.5" evidence="3 11"/>
<dbReference type="InterPro" id="IPR020541">
    <property type="entry name" value="Chorismate_synthase_CS"/>
</dbReference>
<dbReference type="Pfam" id="PF01264">
    <property type="entry name" value="Chorismate_synt"/>
    <property type="match status" value="1"/>
</dbReference>
<evidence type="ECO:0000256" key="12">
    <source>
        <dbReference type="RuleBase" id="RU000605"/>
    </source>
</evidence>
<dbReference type="HOGENOM" id="CLU_034547_2_0_9"/>
<keyword evidence="4 11" id="KW-0028">Amino-acid biosynthesis</keyword>
<keyword evidence="6 11" id="KW-0288">FMN</keyword>
<dbReference type="NCBIfam" id="NF003793">
    <property type="entry name" value="PRK05382.1"/>
    <property type="match status" value="1"/>
</dbReference>
<feature type="binding site" evidence="11">
    <location>
        <position position="40"/>
    </location>
    <ligand>
        <name>NADP(+)</name>
        <dbReference type="ChEBI" id="CHEBI:58349"/>
    </ligand>
</feature>
<dbReference type="FunFam" id="3.60.150.10:FF:000002">
    <property type="entry name" value="Chorismate synthase"/>
    <property type="match status" value="1"/>
</dbReference>
<evidence type="ECO:0000313" key="13">
    <source>
        <dbReference type="EMBL" id="ADI01182.1"/>
    </source>
</evidence>
<dbReference type="RefSeq" id="WP_013174584.1">
    <property type="nucleotide sequence ID" value="NC_014220.1"/>
</dbReference>
<evidence type="ECO:0000256" key="6">
    <source>
        <dbReference type="ARBA" id="ARBA00022643"/>
    </source>
</evidence>
<evidence type="ECO:0000256" key="8">
    <source>
        <dbReference type="ARBA" id="ARBA00022857"/>
    </source>
</evidence>
<evidence type="ECO:0000256" key="4">
    <source>
        <dbReference type="ARBA" id="ARBA00022605"/>
    </source>
</evidence>
<dbReference type="GO" id="GO:0010181">
    <property type="term" value="F:FMN binding"/>
    <property type="evidence" value="ECO:0007669"/>
    <property type="project" value="TreeGrafter"/>
</dbReference>
<dbReference type="GO" id="GO:0004107">
    <property type="term" value="F:chorismate synthase activity"/>
    <property type="evidence" value="ECO:0007669"/>
    <property type="project" value="UniProtKB-UniRule"/>
</dbReference>
<dbReference type="Gene3D" id="3.60.150.10">
    <property type="entry name" value="Chorismate synthase AroC"/>
    <property type="match status" value="1"/>
</dbReference>
<evidence type="ECO:0000256" key="1">
    <source>
        <dbReference type="ARBA" id="ARBA00005044"/>
    </source>
</evidence>
<dbReference type="GO" id="GO:0005829">
    <property type="term" value="C:cytosol"/>
    <property type="evidence" value="ECO:0007669"/>
    <property type="project" value="TreeGrafter"/>
</dbReference>
<evidence type="ECO:0000256" key="3">
    <source>
        <dbReference type="ARBA" id="ARBA00013036"/>
    </source>
</evidence>
<feature type="binding site" evidence="11">
    <location>
        <begin position="128"/>
        <end position="130"/>
    </location>
    <ligand>
        <name>FMN</name>
        <dbReference type="ChEBI" id="CHEBI:58210"/>
    </ligand>
</feature>
<dbReference type="OrthoDB" id="9771806at2"/>
<dbReference type="SUPFAM" id="SSF103263">
    <property type="entry name" value="Chorismate synthase, AroC"/>
    <property type="match status" value="1"/>
</dbReference>
<feature type="binding site" evidence="11">
    <location>
        <begin position="311"/>
        <end position="315"/>
    </location>
    <ligand>
        <name>FMN</name>
        <dbReference type="ChEBI" id="CHEBI:58210"/>
    </ligand>
</feature>
<reference evidence="14" key="1">
    <citation type="journal article" date="2010" name="Stand. Genomic Sci.">
        <title>Complete genome sequence of Syntrophothermus lipocalidus type strain (TGB-C1T).</title>
        <authorList>
            <consortium name="US DOE Joint Genome Institute (JGI-PGF)"/>
            <person name="Djao O."/>
            <person name="Zhang X."/>
            <person name="Lucas S."/>
            <person name="Lapidus A."/>
            <person name="Glavina Del Rio T."/>
            <person name="Nolan M."/>
            <person name="Tice H."/>
            <person name="Cheng J."/>
            <person name="Han C."/>
            <person name="Tapia R."/>
            <person name="Goodwin L."/>
            <person name="Pitluck S."/>
            <person name="Liolios K."/>
            <person name="Ivanova N."/>
            <person name="Mavromatis K."/>
            <person name="Mikhailova N."/>
            <person name="Ovchinnikova G."/>
            <person name="Pati A."/>
            <person name="Brambilla E."/>
            <person name="Chen A."/>
            <person name="Palaniappan K."/>
            <person name="Land M."/>
            <person name="Hauser L."/>
            <person name="Chang Y."/>
            <person name="Jeffries C."/>
            <person name="Rohde M."/>
            <person name="Sikorski J."/>
            <person name="Spring S."/>
            <person name="Goker M."/>
            <person name="Detter J."/>
            <person name="Woyke T."/>
            <person name="Bristow J."/>
            <person name="Eisen J."/>
            <person name="Markowitz V."/>
            <person name="Hugenholtz P."/>
            <person name="Kyrpides N."/>
            <person name="Klenk H."/>
        </authorList>
    </citation>
    <scope>NUCLEOTIDE SEQUENCE [LARGE SCALE GENOMIC DNA]</scope>
    <source>
        <strain evidence="14">DSM 12680 / TGB-C1</strain>
    </source>
</reference>
<dbReference type="InterPro" id="IPR000453">
    <property type="entry name" value="Chorismate_synth"/>
</dbReference>
<comment type="pathway">
    <text evidence="1 11 12">Metabolic intermediate biosynthesis; chorismate biosynthesis; chorismate from D-erythrose 4-phosphate and phosphoenolpyruvate: step 7/7.</text>
</comment>
<sequence>MLRFLTAGESHGPALGGIIDGLPAGLEINEDYINRQLSRRQKGHGRGKRMAIETDTVKILSGVRHGKTLGSPVFLIVENRDYSNWQQIMSASGPGTGERQVFRPRPGHADLAGGMKYGHEDLRNVLERASARETAMRVAVGAVCRRLLEELNIMIYSQVVAIGQVRAESMPVDHESLPQLMEKIDASPVHCYDEEAAAAMMAEIDTARVRGESLGGCFEIGALNIPPGLGSYTQWDRRLDSRLAGGLMSIPAVKAVEVGDGVAAAGRFGSQVHDQIYYEAEGGIRRSTNRAGGIEGGVSNGETVWVRCYMKPIPTLYNPLTSVNIRTWQEEQAQVERSDICAVPAAAVIGEAVAAWVIAGVLLEKFGGDTMQEIKTSYKRYLEYLRRVWKWERTSF</sequence>
<evidence type="ECO:0000256" key="5">
    <source>
        <dbReference type="ARBA" id="ARBA00022630"/>
    </source>
</evidence>
<protein>
    <recommendedName>
        <fullName evidence="3 11">Chorismate synthase</fullName>
        <shortName evidence="11">CS</shortName>
        <ecNumber evidence="3 11">4.2.3.5</ecNumber>
    </recommendedName>
    <alternativeName>
        <fullName evidence="11">5-enolpyruvylshikimate-3-phosphate phospholyase</fullName>
    </alternativeName>
</protein>
<evidence type="ECO:0000256" key="9">
    <source>
        <dbReference type="ARBA" id="ARBA00023141"/>
    </source>
</evidence>
<reference evidence="13 14" key="2">
    <citation type="journal article" date="2010" name="Stand. Genomic Sci.">
        <title>Complete genome sequence of Syntrophothermus lipocalidus type strain (TGB-C1).</title>
        <authorList>
            <person name="Djao O.D."/>
            <person name="Zhang X."/>
            <person name="Lucas S."/>
            <person name="Lapidus A."/>
            <person name="Del Rio T.G."/>
            <person name="Nolan M."/>
            <person name="Tice H."/>
            <person name="Cheng J.F."/>
            <person name="Han C."/>
            <person name="Tapia R."/>
            <person name="Goodwin L."/>
            <person name="Pitluck S."/>
            <person name="Liolios K."/>
            <person name="Ivanova N."/>
            <person name="Mavromatis K."/>
            <person name="Mikhailova N."/>
            <person name="Ovchinnikova G."/>
            <person name="Pati A."/>
            <person name="Brambilla E."/>
            <person name="Chen A."/>
            <person name="Palaniappan K."/>
            <person name="Land M."/>
            <person name="Hauser L."/>
            <person name="Chang Y.J."/>
            <person name="Jeffries C.D."/>
            <person name="Rohde M."/>
            <person name="Sikorski J."/>
            <person name="Spring S."/>
            <person name="Goker M."/>
            <person name="Detter J.C."/>
            <person name="Woyke T."/>
            <person name="Bristow J."/>
            <person name="Eisen J.A."/>
            <person name="Markowitz V."/>
            <person name="Hugenholtz P."/>
            <person name="Kyrpides N.C."/>
            <person name="Klenk H.P."/>
        </authorList>
    </citation>
    <scope>NUCLEOTIDE SEQUENCE [LARGE SCALE GENOMIC DNA]</scope>
    <source>
        <strain evidence="14">DSM 12680 / TGB-C1</strain>
    </source>
</reference>
<dbReference type="GO" id="GO:0008652">
    <property type="term" value="P:amino acid biosynthetic process"/>
    <property type="evidence" value="ECO:0007669"/>
    <property type="project" value="UniProtKB-KW"/>
</dbReference>
<dbReference type="eggNOG" id="COG0082">
    <property type="taxonomic scope" value="Bacteria"/>
</dbReference>
<dbReference type="NCBIfam" id="TIGR00033">
    <property type="entry name" value="aroC"/>
    <property type="match status" value="1"/>
</dbReference>
<feature type="binding site" evidence="11">
    <location>
        <position position="296"/>
    </location>
    <ligand>
        <name>FMN</name>
        <dbReference type="ChEBI" id="CHEBI:58210"/>
    </ligand>
</feature>
<dbReference type="PANTHER" id="PTHR21085">
    <property type="entry name" value="CHORISMATE SYNTHASE"/>
    <property type="match status" value="1"/>
</dbReference>
<keyword evidence="14" id="KW-1185">Reference proteome</keyword>
<comment type="function">
    <text evidence="11">Catalyzes the anti-1,4-elimination of the C-3 phosphate and the C-6 proR hydrogen from 5-enolpyruvylshikimate-3-phosphate (EPSP) to yield chorismate, which is the branch point compound that serves as the starting substrate for the three terminal pathways of aromatic amino acid biosynthesis. This reaction introduces a second double bond into the aromatic ring system.</text>
</comment>
<organism evidence="13 14">
    <name type="scientific">Syntrophothermus lipocalidus (strain DSM 12680 / TGB-C1)</name>
    <dbReference type="NCBI Taxonomy" id="643648"/>
    <lineage>
        <taxon>Bacteria</taxon>
        <taxon>Bacillati</taxon>
        <taxon>Bacillota</taxon>
        <taxon>Clostridia</taxon>
        <taxon>Eubacteriales</taxon>
        <taxon>Syntrophomonadaceae</taxon>
        <taxon>Syntrophothermus</taxon>
    </lineage>
</organism>
<keyword evidence="9 11" id="KW-0057">Aromatic amino acid biosynthesis</keyword>
<comment type="cofactor">
    <cofactor evidence="11 12">
        <name>FMNH2</name>
        <dbReference type="ChEBI" id="CHEBI:57618"/>
    </cofactor>
    <text evidence="11 12">Reduced FMN (FMNH(2)).</text>
</comment>
<dbReference type="PANTHER" id="PTHR21085:SF0">
    <property type="entry name" value="CHORISMATE SYNTHASE"/>
    <property type="match status" value="1"/>
</dbReference>
<comment type="similarity">
    <text evidence="2 11 12">Belongs to the chorismate synthase family.</text>
</comment>
<comment type="catalytic activity">
    <reaction evidence="11 12">
        <text>5-O-(1-carboxyvinyl)-3-phosphoshikimate = chorismate + phosphate</text>
        <dbReference type="Rhea" id="RHEA:21020"/>
        <dbReference type="ChEBI" id="CHEBI:29748"/>
        <dbReference type="ChEBI" id="CHEBI:43474"/>
        <dbReference type="ChEBI" id="CHEBI:57701"/>
        <dbReference type="EC" id="4.2.3.5"/>
    </reaction>
</comment>
<dbReference type="UniPathway" id="UPA00053">
    <property type="reaction ID" value="UER00090"/>
</dbReference>
<dbReference type="HAMAP" id="MF_00300">
    <property type="entry name" value="Chorismate_synth"/>
    <property type="match status" value="1"/>
</dbReference>
<dbReference type="InterPro" id="IPR035904">
    <property type="entry name" value="Chorismate_synth_AroC_sf"/>
</dbReference>
<dbReference type="STRING" id="643648.Slip_0398"/>
<accession>D7CKE7</accession>
<name>D7CKE7_SYNLT</name>
<comment type="subunit">
    <text evidence="11">Homotetramer.</text>
</comment>
<evidence type="ECO:0000256" key="7">
    <source>
        <dbReference type="ARBA" id="ARBA00022827"/>
    </source>
</evidence>
<feature type="binding site" evidence="11">
    <location>
        <position position="46"/>
    </location>
    <ligand>
        <name>NADP(+)</name>
        <dbReference type="ChEBI" id="CHEBI:58349"/>
    </ligand>
</feature>
<keyword evidence="5 11" id="KW-0285">Flavoprotein</keyword>
<dbReference type="KEGG" id="slp:Slip_0398"/>
<keyword evidence="7 11" id="KW-0274">FAD</keyword>
<evidence type="ECO:0000256" key="2">
    <source>
        <dbReference type="ARBA" id="ARBA00008014"/>
    </source>
</evidence>
<dbReference type="CDD" id="cd07304">
    <property type="entry name" value="Chorismate_synthase"/>
    <property type="match status" value="1"/>
</dbReference>
<keyword evidence="10 11" id="KW-0456">Lyase</keyword>